<keyword evidence="3" id="KW-0238">DNA-binding</keyword>
<dbReference type="Pfam" id="PF03466">
    <property type="entry name" value="LysR_substrate"/>
    <property type="match status" value="1"/>
</dbReference>
<evidence type="ECO:0000256" key="5">
    <source>
        <dbReference type="SAM" id="MobiDB-lite"/>
    </source>
</evidence>
<dbReference type="AlphaFoldDB" id="A0A239SHI8"/>
<evidence type="ECO:0000256" key="2">
    <source>
        <dbReference type="ARBA" id="ARBA00023015"/>
    </source>
</evidence>
<dbReference type="RefSeq" id="WP_072633254.1">
    <property type="nucleotide sequence ID" value="NZ_CP010431.2"/>
</dbReference>
<dbReference type="KEGG" id="pspu:NA29_15130"/>
<accession>A0A239SHI8</accession>
<organism evidence="7 8">
    <name type="scientific">Pandoraea sputorum</name>
    <dbReference type="NCBI Taxonomy" id="93222"/>
    <lineage>
        <taxon>Bacteria</taxon>
        <taxon>Pseudomonadati</taxon>
        <taxon>Pseudomonadota</taxon>
        <taxon>Betaproteobacteria</taxon>
        <taxon>Burkholderiales</taxon>
        <taxon>Burkholderiaceae</taxon>
        <taxon>Pandoraea</taxon>
    </lineage>
</organism>
<dbReference type="Gene3D" id="3.40.190.10">
    <property type="entry name" value="Periplasmic binding protein-like II"/>
    <property type="match status" value="2"/>
</dbReference>
<evidence type="ECO:0000256" key="4">
    <source>
        <dbReference type="ARBA" id="ARBA00023163"/>
    </source>
</evidence>
<feature type="region of interest" description="Disordered" evidence="5">
    <location>
        <begin position="299"/>
        <end position="331"/>
    </location>
</feature>
<dbReference type="PANTHER" id="PTHR30537">
    <property type="entry name" value="HTH-TYPE TRANSCRIPTIONAL REGULATOR"/>
    <property type="match status" value="1"/>
</dbReference>
<dbReference type="GO" id="GO:0043565">
    <property type="term" value="F:sequence-specific DNA binding"/>
    <property type="evidence" value="ECO:0007669"/>
    <property type="project" value="TreeGrafter"/>
</dbReference>
<feature type="domain" description="HTH lysR-type" evidence="6">
    <location>
        <begin position="6"/>
        <end position="63"/>
    </location>
</feature>
<evidence type="ECO:0000259" key="6">
    <source>
        <dbReference type="PROSITE" id="PS50931"/>
    </source>
</evidence>
<dbReference type="PANTHER" id="PTHR30537:SF74">
    <property type="entry name" value="HTH-TYPE TRANSCRIPTIONAL REGULATOR TRPI"/>
    <property type="match status" value="1"/>
</dbReference>
<dbReference type="GO" id="GO:0003700">
    <property type="term" value="F:DNA-binding transcription factor activity"/>
    <property type="evidence" value="ECO:0007669"/>
    <property type="project" value="InterPro"/>
</dbReference>
<dbReference type="SUPFAM" id="SSF46785">
    <property type="entry name" value="Winged helix' DNA-binding domain"/>
    <property type="match status" value="1"/>
</dbReference>
<dbReference type="PRINTS" id="PR00039">
    <property type="entry name" value="HTHLYSR"/>
</dbReference>
<keyword evidence="4" id="KW-0804">Transcription</keyword>
<dbReference type="PROSITE" id="PS50931">
    <property type="entry name" value="HTH_LYSR"/>
    <property type="match status" value="1"/>
</dbReference>
<protein>
    <submittedName>
        <fullName evidence="7">Gcv operon activator</fullName>
    </submittedName>
</protein>
<dbReference type="STRING" id="93222.NA29_15130"/>
<dbReference type="CDD" id="cd08432">
    <property type="entry name" value="PBP2_GcdR_TrpI_HvrB_AmpR_like"/>
    <property type="match status" value="1"/>
</dbReference>
<dbReference type="Gene3D" id="1.10.10.10">
    <property type="entry name" value="Winged helix-like DNA-binding domain superfamily/Winged helix DNA-binding domain"/>
    <property type="match status" value="1"/>
</dbReference>
<dbReference type="InterPro" id="IPR000847">
    <property type="entry name" value="LysR_HTH_N"/>
</dbReference>
<evidence type="ECO:0000313" key="7">
    <source>
        <dbReference type="EMBL" id="SNU84841.1"/>
    </source>
</evidence>
<dbReference type="EMBL" id="LT906435">
    <property type="protein sequence ID" value="SNU84841.1"/>
    <property type="molecule type" value="Genomic_DNA"/>
</dbReference>
<gene>
    <name evidence="7" type="primary">gcvA_8</name>
    <name evidence="7" type="ORF">SAMEA4530655_02182</name>
</gene>
<dbReference type="InterPro" id="IPR058163">
    <property type="entry name" value="LysR-type_TF_proteobact-type"/>
</dbReference>
<evidence type="ECO:0000256" key="1">
    <source>
        <dbReference type="ARBA" id="ARBA00009437"/>
    </source>
</evidence>
<proteinExistence type="inferred from homology"/>
<feature type="compositionally biased region" description="Low complexity" evidence="5">
    <location>
        <begin position="304"/>
        <end position="316"/>
    </location>
</feature>
<keyword evidence="2" id="KW-0805">Transcription regulation</keyword>
<dbReference type="InterPro" id="IPR005119">
    <property type="entry name" value="LysR_subst-bd"/>
</dbReference>
<keyword evidence="8" id="KW-1185">Reference proteome</keyword>
<reference evidence="7 8" key="1">
    <citation type="submission" date="2017-06" db="EMBL/GenBank/DDBJ databases">
        <authorList>
            <consortium name="Pathogen Informatics"/>
        </authorList>
    </citation>
    <scope>NUCLEOTIDE SEQUENCE [LARGE SCALE GENOMIC DNA]</scope>
    <source>
        <strain evidence="7 8">NCTC13161</strain>
    </source>
</reference>
<dbReference type="GO" id="GO:0006351">
    <property type="term" value="P:DNA-templated transcription"/>
    <property type="evidence" value="ECO:0007669"/>
    <property type="project" value="TreeGrafter"/>
</dbReference>
<dbReference type="Pfam" id="PF00126">
    <property type="entry name" value="HTH_1"/>
    <property type="match status" value="1"/>
</dbReference>
<dbReference type="GeneID" id="88094828"/>
<comment type="similarity">
    <text evidence="1">Belongs to the LysR transcriptional regulatory family.</text>
</comment>
<dbReference type="Proteomes" id="UP000215126">
    <property type="component" value="Chromosome 1"/>
</dbReference>
<dbReference type="SUPFAM" id="SSF53850">
    <property type="entry name" value="Periplasmic binding protein-like II"/>
    <property type="match status" value="1"/>
</dbReference>
<dbReference type="InterPro" id="IPR036388">
    <property type="entry name" value="WH-like_DNA-bd_sf"/>
</dbReference>
<sequence>MSRQLPPLHALRVFETAARAESLSAAAQELSITHGAVSRQIALLEEWLGQTLFVRQGQRNVATDHARAFAAEISAAFDLIGDAALRFGKAPQTRVVRVNAQTTLAMHWLIARLPAFHATHPDVQVVVTTSSGADPAFRGGFDVAIRRDPPPRPEWQPYERTLLFTERASVVAAPSLLEALPLRRLKDLAKHTFVATQTRVGAWEDWLSVAGVPALRPVRFHRFDHYHVSLQAVVDGLGLGIGCTPTLDRELAAGRLVMPFPNIQADGATYVTLVPRDADKSRPLRDFLAWVHEAADEAAHEAAHTPTAALTPPVRRSTSRATRRTRDGSTG</sequence>
<dbReference type="OrthoDB" id="5526340at2"/>
<name>A0A239SHI8_9BURK</name>
<dbReference type="InterPro" id="IPR036390">
    <property type="entry name" value="WH_DNA-bd_sf"/>
</dbReference>
<evidence type="ECO:0000256" key="3">
    <source>
        <dbReference type="ARBA" id="ARBA00023125"/>
    </source>
</evidence>
<evidence type="ECO:0000313" key="8">
    <source>
        <dbReference type="Proteomes" id="UP000215126"/>
    </source>
</evidence>